<protein>
    <submittedName>
        <fullName evidence="1">Protein YgfX</fullName>
    </submittedName>
</protein>
<dbReference type="RefSeq" id="WP_345923796.1">
    <property type="nucleotide sequence ID" value="NZ_JBDIVF010000001.1"/>
</dbReference>
<reference evidence="1 2" key="1">
    <citation type="submission" date="2024-07" db="EMBL/GenBank/DDBJ databases">
        <title>Uliginosibacterium paludis KCTC:42655.</title>
        <authorList>
            <person name="Kim M.K."/>
        </authorList>
    </citation>
    <scope>NUCLEOTIDE SEQUENCE [LARGE SCALE GENOMIC DNA]</scope>
    <source>
        <strain evidence="1 2">KCTC 42655</strain>
    </source>
</reference>
<sequence>MSAPFSFSLKRSPLLRSLTALAHLMPVSCAFFADTRPLVLAVVGALTLVSAAVTSRQGRELGRLRLTVVPQGVSVLEKDGRELEVDILPESVDLGWLIVLALVERNSRIRRRAALTRGALDSESWRSLRRFLRWELPDEAQAL</sequence>
<keyword evidence="2" id="KW-1185">Reference proteome</keyword>
<gene>
    <name evidence="1" type="ORF">ABVT11_03310</name>
</gene>
<dbReference type="Proteomes" id="UP001548590">
    <property type="component" value="Unassembled WGS sequence"/>
</dbReference>
<accession>A0ABV2CLV7</accession>
<dbReference type="EMBL" id="JBEWLZ010000002">
    <property type="protein sequence ID" value="MET1488843.1"/>
    <property type="molecule type" value="Genomic_DNA"/>
</dbReference>
<evidence type="ECO:0000313" key="1">
    <source>
        <dbReference type="EMBL" id="MET1488843.1"/>
    </source>
</evidence>
<proteinExistence type="predicted"/>
<evidence type="ECO:0000313" key="2">
    <source>
        <dbReference type="Proteomes" id="UP001548590"/>
    </source>
</evidence>
<organism evidence="1 2">
    <name type="scientific">Uliginosibacterium paludis</name>
    <dbReference type="NCBI Taxonomy" id="1615952"/>
    <lineage>
        <taxon>Bacteria</taxon>
        <taxon>Pseudomonadati</taxon>
        <taxon>Pseudomonadota</taxon>
        <taxon>Betaproteobacteria</taxon>
        <taxon>Rhodocyclales</taxon>
        <taxon>Zoogloeaceae</taxon>
        <taxon>Uliginosibacterium</taxon>
    </lineage>
</organism>
<comment type="caution">
    <text evidence="1">The sequence shown here is derived from an EMBL/GenBank/DDBJ whole genome shotgun (WGS) entry which is preliminary data.</text>
</comment>
<dbReference type="Pfam" id="PF07254">
    <property type="entry name" value="Cpta_toxin"/>
    <property type="match status" value="1"/>
</dbReference>
<name>A0ABV2CLV7_9RHOO</name>
<dbReference type="InterPro" id="IPR009883">
    <property type="entry name" value="YgfX"/>
</dbReference>